<sequence>LCKQMSLFSPLYLEVVGVHVQLLGVQHAQLGVGLLDVVHVLHGSVHTVQDCCPMFCNQWVCNDSSSVVEVTEVSKVPLSPRIDDQTPEETCRNTGDRILFCVVTMETATNRSELTLAQVTQLQTSHYLKLGFYSQYSGSSFRQSSSYQSSSLSFILFIILHV</sequence>
<name>A0A3Q3GXE0_9LABR</name>
<dbReference type="Proteomes" id="UP000261660">
    <property type="component" value="Unplaced"/>
</dbReference>
<accession>A0A3Q3GXE0</accession>
<dbReference type="Ensembl" id="ENSLBET00000039530.1">
    <property type="protein sequence ID" value="ENSLBEP00000037966.1"/>
    <property type="gene ID" value="ENSLBEG00000028318.1"/>
</dbReference>
<evidence type="ECO:0000313" key="2">
    <source>
        <dbReference type="Proteomes" id="UP000261660"/>
    </source>
</evidence>
<organism evidence="1 2">
    <name type="scientific">Labrus bergylta</name>
    <name type="common">ballan wrasse</name>
    <dbReference type="NCBI Taxonomy" id="56723"/>
    <lineage>
        <taxon>Eukaryota</taxon>
        <taxon>Metazoa</taxon>
        <taxon>Chordata</taxon>
        <taxon>Craniata</taxon>
        <taxon>Vertebrata</taxon>
        <taxon>Euteleostomi</taxon>
        <taxon>Actinopterygii</taxon>
        <taxon>Neopterygii</taxon>
        <taxon>Teleostei</taxon>
        <taxon>Neoteleostei</taxon>
        <taxon>Acanthomorphata</taxon>
        <taxon>Eupercaria</taxon>
        <taxon>Labriformes</taxon>
        <taxon>Labridae</taxon>
        <taxon>Labrus</taxon>
    </lineage>
</organism>
<dbReference type="GeneTree" id="ENSGT00980000199049"/>
<proteinExistence type="predicted"/>
<protein>
    <submittedName>
        <fullName evidence="1">Uncharacterized protein</fullName>
    </submittedName>
</protein>
<dbReference type="InParanoid" id="A0A3Q3GXE0"/>
<reference evidence="1" key="1">
    <citation type="submission" date="2025-08" db="UniProtKB">
        <authorList>
            <consortium name="Ensembl"/>
        </authorList>
    </citation>
    <scope>IDENTIFICATION</scope>
</reference>
<dbReference type="AlphaFoldDB" id="A0A3Q3GXE0"/>
<evidence type="ECO:0000313" key="1">
    <source>
        <dbReference type="Ensembl" id="ENSLBEP00000037966.1"/>
    </source>
</evidence>
<reference evidence="1" key="2">
    <citation type="submission" date="2025-09" db="UniProtKB">
        <authorList>
            <consortium name="Ensembl"/>
        </authorList>
    </citation>
    <scope>IDENTIFICATION</scope>
</reference>
<keyword evidence="2" id="KW-1185">Reference proteome</keyword>